<dbReference type="SUPFAM" id="SSF48452">
    <property type="entry name" value="TPR-like"/>
    <property type="match status" value="1"/>
</dbReference>
<evidence type="ECO:0008006" key="5">
    <source>
        <dbReference type="Google" id="ProtNLM"/>
    </source>
</evidence>
<feature type="chain" id="PRO_5045545952" description="Tetratricopeptide repeat protein" evidence="2">
    <location>
        <begin position="23"/>
        <end position="719"/>
    </location>
</feature>
<accession>A0ABZ2Z704</accession>
<keyword evidence="2" id="KW-0732">Signal</keyword>
<protein>
    <recommendedName>
        <fullName evidence="5">Tetratricopeptide repeat protein</fullName>
    </recommendedName>
</protein>
<dbReference type="InterPro" id="IPR019734">
    <property type="entry name" value="TPR_rpt"/>
</dbReference>
<evidence type="ECO:0000313" key="3">
    <source>
        <dbReference type="EMBL" id="WZN47092.1"/>
    </source>
</evidence>
<evidence type="ECO:0000313" key="4">
    <source>
        <dbReference type="Proteomes" id="UP001449657"/>
    </source>
</evidence>
<feature type="repeat" description="TPR" evidence="1">
    <location>
        <begin position="218"/>
        <end position="251"/>
    </location>
</feature>
<dbReference type="RefSeq" id="WP_341841754.1">
    <property type="nucleotide sequence ID" value="NZ_CP149792.1"/>
</dbReference>
<dbReference type="InterPro" id="IPR011990">
    <property type="entry name" value="TPR-like_helical_dom_sf"/>
</dbReference>
<proteinExistence type="predicted"/>
<organism evidence="3 4">
    <name type="scientific">Chitinophaga caseinilytica</name>
    <dbReference type="NCBI Taxonomy" id="2267521"/>
    <lineage>
        <taxon>Bacteria</taxon>
        <taxon>Pseudomonadati</taxon>
        <taxon>Bacteroidota</taxon>
        <taxon>Chitinophagia</taxon>
        <taxon>Chitinophagales</taxon>
        <taxon>Chitinophagaceae</taxon>
        <taxon>Chitinophaga</taxon>
    </lineage>
</organism>
<evidence type="ECO:0000256" key="2">
    <source>
        <dbReference type="SAM" id="SignalP"/>
    </source>
</evidence>
<dbReference type="Proteomes" id="UP001449657">
    <property type="component" value="Chromosome"/>
</dbReference>
<dbReference type="PROSITE" id="PS50005">
    <property type="entry name" value="TPR"/>
    <property type="match status" value="1"/>
</dbReference>
<feature type="signal peptide" evidence="2">
    <location>
        <begin position="1"/>
        <end position="22"/>
    </location>
</feature>
<evidence type="ECO:0000256" key="1">
    <source>
        <dbReference type="PROSITE-ProRule" id="PRU00339"/>
    </source>
</evidence>
<dbReference type="EMBL" id="CP150096">
    <property type="protein sequence ID" value="WZN47092.1"/>
    <property type="molecule type" value="Genomic_DNA"/>
</dbReference>
<sequence length="719" mass="76695">MKYKKQILFLLLIVLANSAAFAQRPSPAQMEADRKQLAEAQKQLAAQLAKMDPAARKSYDSMLNVFGAGTKMNNAIQQVNDNAATAGRSAGLSIDKKNKSKASIAATPTTAAMGAFIGTGSNAVFAAMPPAAKNKAGEIYTALKQKGADADEIGNAAAALWMAGRTQIALGVMAQVCGNDAGNIDNLSNYASMLTMTGAPELAIPILNNLNGRFRKNTTVLNNLGQAWFALGETEKASQYLDSTLALNAGHAQANETKCLIAAGSGNKTAAMAYAKAAFKQGATQERKDKLRQLGYSITGNDYNSFPPANTNDDLLQLGGFSMPPFPKSVEECKALEPVWKQFRKDIDQQMKPLQKITEESNKGMVKQLEAQQKQFMSAMNQAVNNPGSVSQQSALAIAAVPMFSEEMNARQNIVLQNLQKKKQAVLRMMSEFRNGEGAAMRKKYEDAMHKIDEKWKDVGQGGSANNEALCLDAVKAANEFLQPYNGKMEELYKAYLDADKQLLNELSYSALYTSYPEMLPGIHAGLKMQWLRDLSLTLNGFNYESVTRYECVDAGDGKAGKLATFKDPRCNINSEFSQSLGVANLGFSIKIDCSGLSTSFNLLAIGVKLNQDLDHAGFGDSFKSCTVSFGPKVSAGGKIGPLEASANVGGGFDVEIDRTGVKDVVVKAGAEIESGFRNPGIKEPGLLGTAASGSVGVEGRMSIISGVGAIQGTGMIGK</sequence>
<reference evidence="3 4" key="1">
    <citation type="submission" date="2024-03" db="EMBL/GenBank/DDBJ databases">
        <title>Chitinophaga caseinilytica sp. nov., a casein hydrolysing bacterium isolated from forest soil.</title>
        <authorList>
            <person name="Lee D.S."/>
            <person name="Han D.M."/>
            <person name="Baek J.H."/>
            <person name="Choi D.G."/>
            <person name="Jeon J.H."/>
            <person name="Jeon C.O."/>
        </authorList>
    </citation>
    <scope>NUCLEOTIDE SEQUENCE [LARGE SCALE GENOMIC DNA]</scope>
    <source>
        <strain evidence="3 4">KACC 19118</strain>
    </source>
</reference>
<keyword evidence="4" id="KW-1185">Reference proteome</keyword>
<gene>
    <name evidence="3" type="ORF">WJU22_02725</name>
</gene>
<keyword evidence="1" id="KW-0802">TPR repeat</keyword>
<dbReference type="Gene3D" id="1.25.40.10">
    <property type="entry name" value="Tetratricopeptide repeat domain"/>
    <property type="match status" value="1"/>
</dbReference>
<name>A0ABZ2Z704_9BACT</name>